<dbReference type="OrthoDB" id="2823912at2759"/>
<sequence>MTPTTIPEEDVGATLPFTAAEDADLEDIWWTRWSLLAPYWQGYRRSMLQANFLKGHLMKRMRTAKRNTPHISGCLDRFLTLPTELIFEVFKHLHALDLYHMSLTCRTFKQALREPVSYPLWRSAFAEIPSFPPCPSDLTEPQWAYLMFGPVECEDCGRSGAQPDIALYKNFCSPCTDKHFVSKRDILEMFSSHPEPKRVYAKLKTVCQSRCRLVTLQLRSRTSERGTEKRWMREDVEQHAPMVLKELELEQDELENPVITVDRNDPRVWRIGRLEKISATNEHTMLTLRWVVGVLQELQEEHRKRTKACLKRCRRRVANMNLGYRSEDIRVAATSDWAPYFERLAVQKMTRREFRYHKDFLIAAVRGRAIKRLRASRRREIIALCEGYRATRPPREWLHFPPTKEILKAPVFDEYIKQTVDRPTRFSSSEAMRHFPEIITNWRDTKREDLIHQWMQETGQSTMSIEDAKKSFDLAKTVFLCVQCMALDQRCKLGEVFCGWNAALTHLCHLSLDRYYDADYLLDLPPDEDAVGHRDMVFSTRAEGVVNSLVEGIGLDPDTTTAAHLDGFDLRFFCDTCSISTHRKGICGKKAYTWTECVTHALQEHSSDDGEEASFCRLSREATRFVREHERLVYRPAFKAWGCAHCTVHCDFSVSLPKAISHVKEFHGVEDVVQSRDIIRFDNRYSLTSVKHRRPFVYSLQPPCNLRCNLCPELSIFKLWDADSLENHFKKEHGIEEPLEDDYDAIQVVESTNSDTVRMLERGEVAALLDLLPGMGGPT</sequence>
<feature type="domain" description="F-box" evidence="1">
    <location>
        <begin position="75"/>
        <end position="124"/>
    </location>
</feature>
<protein>
    <recommendedName>
        <fullName evidence="1">F-box domain-containing protein</fullName>
    </recommendedName>
</protein>
<dbReference type="Proteomes" id="UP000298030">
    <property type="component" value="Unassembled WGS sequence"/>
</dbReference>
<dbReference type="InterPro" id="IPR001810">
    <property type="entry name" value="F-box_dom"/>
</dbReference>
<dbReference type="PROSITE" id="PS50181">
    <property type="entry name" value="FBOX"/>
    <property type="match status" value="1"/>
</dbReference>
<dbReference type="CDD" id="cd09917">
    <property type="entry name" value="F-box_SF"/>
    <property type="match status" value="1"/>
</dbReference>
<reference evidence="2 3" key="1">
    <citation type="journal article" date="2019" name="Nat. Ecol. Evol.">
        <title>Megaphylogeny resolves global patterns of mushroom evolution.</title>
        <authorList>
            <person name="Varga T."/>
            <person name="Krizsan K."/>
            <person name="Foldi C."/>
            <person name="Dima B."/>
            <person name="Sanchez-Garcia M."/>
            <person name="Sanchez-Ramirez S."/>
            <person name="Szollosi G.J."/>
            <person name="Szarkandi J.G."/>
            <person name="Papp V."/>
            <person name="Albert L."/>
            <person name="Andreopoulos W."/>
            <person name="Angelini C."/>
            <person name="Antonin V."/>
            <person name="Barry K.W."/>
            <person name="Bougher N.L."/>
            <person name="Buchanan P."/>
            <person name="Buyck B."/>
            <person name="Bense V."/>
            <person name="Catcheside P."/>
            <person name="Chovatia M."/>
            <person name="Cooper J."/>
            <person name="Damon W."/>
            <person name="Desjardin D."/>
            <person name="Finy P."/>
            <person name="Geml J."/>
            <person name="Haridas S."/>
            <person name="Hughes K."/>
            <person name="Justo A."/>
            <person name="Karasinski D."/>
            <person name="Kautmanova I."/>
            <person name="Kiss B."/>
            <person name="Kocsube S."/>
            <person name="Kotiranta H."/>
            <person name="LaButti K.M."/>
            <person name="Lechner B.E."/>
            <person name="Liimatainen K."/>
            <person name="Lipzen A."/>
            <person name="Lukacs Z."/>
            <person name="Mihaltcheva S."/>
            <person name="Morgado L.N."/>
            <person name="Niskanen T."/>
            <person name="Noordeloos M.E."/>
            <person name="Ohm R.A."/>
            <person name="Ortiz-Santana B."/>
            <person name="Ovrebo C."/>
            <person name="Racz N."/>
            <person name="Riley R."/>
            <person name="Savchenko A."/>
            <person name="Shiryaev A."/>
            <person name="Soop K."/>
            <person name="Spirin V."/>
            <person name="Szebenyi C."/>
            <person name="Tomsovsky M."/>
            <person name="Tulloss R.E."/>
            <person name="Uehling J."/>
            <person name="Grigoriev I.V."/>
            <person name="Vagvolgyi C."/>
            <person name="Papp T."/>
            <person name="Martin F.M."/>
            <person name="Miettinen O."/>
            <person name="Hibbett D.S."/>
            <person name="Nagy L.G."/>
        </authorList>
    </citation>
    <scope>NUCLEOTIDE SEQUENCE [LARGE SCALE GENOMIC DNA]</scope>
    <source>
        <strain evidence="2 3">FP101781</strain>
    </source>
</reference>
<dbReference type="Pfam" id="PF00646">
    <property type="entry name" value="F-box"/>
    <property type="match status" value="1"/>
</dbReference>
<evidence type="ECO:0000313" key="2">
    <source>
        <dbReference type="EMBL" id="TEB39563.1"/>
    </source>
</evidence>
<dbReference type="EMBL" id="QPFP01000001">
    <property type="protein sequence ID" value="TEB39563.1"/>
    <property type="molecule type" value="Genomic_DNA"/>
</dbReference>
<dbReference type="SUPFAM" id="SSF81383">
    <property type="entry name" value="F-box domain"/>
    <property type="match status" value="1"/>
</dbReference>
<proteinExistence type="predicted"/>
<gene>
    <name evidence="2" type="ORF">FA13DRAFT_1769421</name>
</gene>
<dbReference type="InterPro" id="IPR036047">
    <property type="entry name" value="F-box-like_dom_sf"/>
</dbReference>
<organism evidence="2 3">
    <name type="scientific">Coprinellus micaceus</name>
    <name type="common">Glistening ink-cap mushroom</name>
    <name type="synonym">Coprinus micaceus</name>
    <dbReference type="NCBI Taxonomy" id="71717"/>
    <lineage>
        <taxon>Eukaryota</taxon>
        <taxon>Fungi</taxon>
        <taxon>Dikarya</taxon>
        <taxon>Basidiomycota</taxon>
        <taxon>Agaricomycotina</taxon>
        <taxon>Agaricomycetes</taxon>
        <taxon>Agaricomycetidae</taxon>
        <taxon>Agaricales</taxon>
        <taxon>Agaricineae</taxon>
        <taxon>Psathyrellaceae</taxon>
        <taxon>Coprinellus</taxon>
    </lineage>
</organism>
<dbReference type="STRING" id="71717.A0A4Y7TZF1"/>
<dbReference type="AlphaFoldDB" id="A0A4Y7TZF1"/>
<accession>A0A4Y7TZF1</accession>
<comment type="caution">
    <text evidence="2">The sequence shown here is derived from an EMBL/GenBank/DDBJ whole genome shotgun (WGS) entry which is preliminary data.</text>
</comment>
<evidence type="ECO:0000259" key="1">
    <source>
        <dbReference type="PROSITE" id="PS50181"/>
    </source>
</evidence>
<evidence type="ECO:0000313" key="3">
    <source>
        <dbReference type="Proteomes" id="UP000298030"/>
    </source>
</evidence>
<dbReference type="Gene3D" id="1.20.1280.50">
    <property type="match status" value="1"/>
</dbReference>
<name>A0A4Y7TZF1_COPMI</name>
<keyword evidence="3" id="KW-1185">Reference proteome</keyword>